<dbReference type="InterPro" id="IPR000531">
    <property type="entry name" value="Beta-barrel_TonB"/>
</dbReference>
<comment type="subcellular location">
    <subcellularLocation>
        <location evidence="1 12">Cell outer membrane</location>
        <topology evidence="1 12">Multi-pass membrane protein</topology>
    </subcellularLocation>
</comment>
<sequence>MRSVPGNTAVISAKDVERGRAANLEDTLAFQPGIYAQATSGSTGNKISIRGSGAGVFYGGYALGMKYLIDGMAISGVGGLQEDRLSTIGYQMTEVLYGANAFDYASTSLGGAINFISASGVSNPGFTARWEGGSYGTANEQLSQGGTFDHHKGDYYITVARADRQGFQNYTRTDRTDVDFNLGYRFTDKFSARIIGRWDEGSSYYGGVLTLAQIRQNPSQNPNDWGKRPTDSGMLGIKSLYQIDDKSELEYGITLNRYELANNEGTTQPQLWRSTDVNNSIRYTRNDKLFGKPSKTTMILSNVQMVSGDSRYFNTSVPAYQSNRADWTMNEHTKFQGSHDSVLSVGNNTEILNHLWLTTGLSAIWIQRKVAISDRAIPNSSVQSSENYNAIFLAPRIGMRYEINKNIDLYTNLSRSIDPPVTWEYQNPNGGSGYKSTAAVGRVEAQRAYTVEVGLRGHVGPFQGSFTAYRSWVHDELLSVVVQRATTTTAEVDSVNNASPTIHQGLELGLDTTLLHSNNFGKVTFRQAASVNDFHYVSDPTFGRNQLPGLPRWVYQAALQWEHRTGFYANVNYRATSSYYADYANTLKAPSYGIWGLKVGYEAPSKRWSAFVDVRNLANKHYVTATYTEYNLKGIDTAAFYPGDGFSMFGGLMLHL</sequence>
<dbReference type="InterPro" id="IPR037066">
    <property type="entry name" value="Plug_dom_sf"/>
</dbReference>
<evidence type="ECO:0000256" key="3">
    <source>
        <dbReference type="ARBA" id="ARBA00022452"/>
    </source>
</evidence>
<keyword evidence="17" id="KW-1185">Reference proteome</keyword>
<evidence type="ECO:0000256" key="2">
    <source>
        <dbReference type="ARBA" id="ARBA00022448"/>
    </source>
</evidence>
<dbReference type="Proteomes" id="UP000321746">
    <property type="component" value="Unassembled WGS sequence"/>
</dbReference>
<keyword evidence="11 12" id="KW-0998">Cell outer membrane</keyword>
<dbReference type="Pfam" id="PF00593">
    <property type="entry name" value="TonB_dep_Rec_b-barrel"/>
    <property type="match status" value="1"/>
</dbReference>
<dbReference type="EMBL" id="BJYG01000021">
    <property type="protein sequence ID" value="GEN63495.1"/>
    <property type="molecule type" value="Genomic_DNA"/>
</dbReference>
<evidence type="ECO:0000259" key="15">
    <source>
        <dbReference type="Pfam" id="PF07715"/>
    </source>
</evidence>
<accession>A0A511XKL8</accession>
<dbReference type="PROSITE" id="PS52016">
    <property type="entry name" value="TONB_DEPENDENT_REC_3"/>
    <property type="match status" value="1"/>
</dbReference>
<keyword evidence="3 12" id="KW-1134">Transmembrane beta strand</keyword>
<evidence type="ECO:0000256" key="6">
    <source>
        <dbReference type="ARBA" id="ARBA00022729"/>
    </source>
</evidence>
<feature type="domain" description="TonB-dependent receptor-like beta-barrel" evidence="14">
    <location>
        <begin position="132"/>
        <end position="617"/>
    </location>
</feature>
<evidence type="ECO:0000256" key="9">
    <source>
        <dbReference type="ARBA" id="ARBA00023077"/>
    </source>
</evidence>
<comment type="caution">
    <text evidence="16">The sequence shown here is derived from an EMBL/GenBank/DDBJ whole genome shotgun (WGS) entry which is preliminary data.</text>
</comment>
<evidence type="ECO:0000256" key="4">
    <source>
        <dbReference type="ARBA" id="ARBA00022496"/>
    </source>
</evidence>
<reference evidence="16 17" key="1">
    <citation type="submission" date="2019-07" db="EMBL/GenBank/DDBJ databases">
        <title>Whole genome shotgun sequence of Acetobacter oeni NBRC 105207.</title>
        <authorList>
            <person name="Hosoyama A."/>
            <person name="Uohara A."/>
            <person name="Ohji S."/>
            <person name="Ichikawa N."/>
        </authorList>
    </citation>
    <scope>NUCLEOTIDE SEQUENCE [LARGE SCALE GENOMIC DNA]</scope>
    <source>
        <strain evidence="16 17">NBRC 105207</strain>
    </source>
</reference>
<keyword evidence="6" id="KW-0732">Signal</keyword>
<comment type="similarity">
    <text evidence="12 13">Belongs to the TonB-dependent receptor family.</text>
</comment>
<organism evidence="16 17">
    <name type="scientific">Acetobacter oeni</name>
    <dbReference type="NCBI Taxonomy" id="304077"/>
    <lineage>
        <taxon>Bacteria</taxon>
        <taxon>Pseudomonadati</taxon>
        <taxon>Pseudomonadota</taxon>
        <taxon>Alphaproteobacteria</taxon>
        <taxon>Acetobacterales</taxon>
        <taxon>Acetobacteraceae</taxon>
        <taxon>Acetobacter</taxon>
    </lineage>
</organism>
<evidence type="ECO:0000256" key="13">
    <source>
        <dbReference type="RuleBase" id="RU003357"/>
    </source>
</evidence>
<dbReference type="Pfam" id="PF07715">
    <property type="entry name" value="Plug"/>
    <property type="match status" value="1"/>
</dbReference>
<keyword evidence="4" id="KW-0410">Iron transport</keyword>
<dbReference type="InterPro" id="IPR039426">
    <property type="entry name" value="TonB-dep_rcpt-like"/>
</dbReference>
<evidence type="ECO:0000256" key="8">
    <source>
        <dbReference type="ARBA" id="ARBA00023065"/>
    </source>
</evidence>
<evidence type="ECO:0000256" key="1">
    <source>
        <dbReference type="ARBA" id="ARBA00004571"/>
    </source>
</evidence>
<evidence type="ECO:0000256" key="11">
    <source>
        <dbReference type="ARBA" id="ARBA00023237"/>
    </source>
</evidence>
<evidence type="ECO:0000259" key="14">
    <source>
        <dbReference type="Pfam" id="PF00593"/>
    </source>
</evidence>
<proteinExistence type="inferred from homology"/>
<gene>
    <name evidence="16" type="ORF">AOE01nite_17190</name>
</gene>
<name>A0A511XKL8_9PROT</name>
<dbReference type="InterPro" id="IPR012910">
    <property type="entry name" value="Plug_dom"/>
</dbReference>
<protein>
    <submittedName>
        <fullName evidence="16">Ligand-gated channel</fullName>
    </submittedName>
</protein>
<keyword evidence="8" id="KW-0406">Ion transport</keyword>
<dbReference type="InterPro" id="IPR036942">
    <property type="entry name" value="Beta-barrel_TonB_sf"/>
</dbReference>
<evidence type="ECO:0000313" key="17">
    <source>
        <dbReference type="Proteomes" id="UP000321746"/>
    </source>
</evidence>
<keyword evidence="2 12" id="KW-0813">Transport</keyword>
<evidence type="ECO:0000256" key="12">
    <source>
        <dbReference type="PROSITE-ProRule" id="PRU01360"/>
    </source>
</evidence>
<dbReference type="Gene3D" id="2.40.170.20">
    <property type="entry name" value="TonB-dependent receptor, beta-barrel domain"/>
    <property type="match status" value="1"/>
</dbReference>
<evidence type="ECO:0000256" key="5">
    <source>
        <dbReference type="ARBA" id="ARBA00022692"/>
    </source>
</evidence>
<keyword evidence="7" id="KW-0408">Iron</keyword>
<keyword evidence="5 12" id="KW-0812">Transmembrane</keyword>
<dbReference type="PANTHER" id="PTHR32552">
    <property type="entry name" value="FERRICHROME IRON RECEPTOR-RELATED"/>
    <property type="match status" value="1"/>
</dbReference>
<dbReference type="Gene3D" id="2.170.130.10">
    <property type="entry name" value="TonB-dependent receptor, plug domain"/>
    <property type="match status" value="1"/>
</dbReference>
<dbReference type="AlphaFoldDB" id="A0A511XKL8"/>
<dbReference type="GO" id="GO:0015344">
    <property type="term" value="F:siderophore uptake transmembrane transporter activity"/>
    <property type="evidence" value="ECO:0007669"/>
    <property type="project" value="TreeGrafter"/>
</dbReference>
<dbReference type="PANTHER" id="PTHR32552:SF68">
    <property type="entry name" value="FERRICHROME OUTER MEMBRANE TRANSPORTER_PHAGE RECEPTOR"/>
    <property type="match status" value="1"/>
</dbReference>
<keyword evidence="10 12" id="KW-0472">Membrane</keyword>
<evidence type="ECO:0000256" key="10">
    <source>
        <dbReference type="ARBA" id="ARBA00023136"/>
    </source>
</evidence>
<evidence type="ECO:0000256" key="7">
    <source>
        <dbReference type="ARBA" id="ARBA00023004"/>
    </source>
</evidence>
<evidence type="ECO:0000313" key="16">
    <source>
        <dbReference type="EMBL" id="GEN63495.1"/>
    </source>
</evidence>
<dbReference type="GO" id="GO:0009279">
    <property type="term" value="C:cell outer membrane"/>
    <property type="evidence" value="ECO:0007669"/>
    <property type="project" value="UniProtKB-SubCell"/>
</dbReference>
<keyword evidence="9 13" id="KW-0798">TonB box</keyword>
<feature type="domain" description="TonB-dependent receptor plug" evidence="15">
    <location>
        <begin position="2"/>
        <end position="112"/>
    </location>
</feature>
<dbReference type="SUPFAM" id="SSF56935">
    <property type="entry name" value="Porins"/>
    <property type="match status" value="1"/>
</dbReference>